<protein>
    <recommendedName>
        <fullName evidence="8">Peptidase C1A papain C-terminal domain-containing protein</fullName>
    </recommendedName>
</protein>
<keyword evidence="2" id="KW-0645">Protease</keyword>
<feature type="domain" description="Peptidase C1A papain C-terminal" evidence="8">
    <location>
        <begin position="88"/>
        <end position="240"/>
    </location>
</feature>
<dbReference type="InterPro" id="IPR013128">
    <property type="entry name" value="Peptidase_C1A"/>
</dbReference>
<dbReference type="GO" id="GO:0006508">
    <property type="term" value="P:proteolysis"/>
    <property type="evidence" value="ECO:0007669"/>
    <property type="project" value="UniProtKB-KW"/>
</dbReference>
<evidence type="ECO:0000256" key="2">
    <source>
        <dbReference type="ARBA" id="ARBA00022670"/>
    </source>
</evidence>
<evidence type="ECO:0000313" key="10">
    <source>
        <dbReference type="Proteomes" id="UP001154329"/>
    </source>
</evidence>
<dbReference type="Pfam" id="PF08127">
    <property type="entry name" value="Propeptide_C1"/>
    <property type="match status" value="1"/>
</dbReference>
<dbReference type="InterPro" id="IPR000169">
    <property type="entry name" value="Pept_cys_AS"/>
</dbReference>
<reference evidence="9" key="1">
    <citation type="submission" date="2022-02" db="EMBL/GenBank/DDBJ databases">
        <authorList>
            <person name="King R."/>
        </authorList>
    </citation>
    <scope>NUCLEOTIDE SEQUENCE</scope>
</reference>
<keyword evidence="3 7" id="KW-0732">Signal</keyword>
<evidence type="ECO:0000313" key="9">
    <source>
        <dbReference type="EMBL" id="CAH1733436.1"/>
    </source>
</evidence>
<accession>A0A9P0NKZ3</accession>
<feature type="chain" id="PRO_5040313164" description="Peptidase C1A papain C-terminal domain-containing protein" evidence="7">
    <location>
        <begin position="21"/>
        <end position="240"/>
    </location>
</feature>
<dbReference type="SMART" id="SM00645">
    <property type="entry name" value="Pept_C1"/>
    <property type="match status" value="1"/>
</dbReference>
<dbReference type="GO" id="GO:0004197">
    <property type="term" value="F:cysteine-type endopeptidase activity"/>
    <property type="evidence" value="ECO:0007669"/>
    <property type="project" value="InterPro"/>
</dbReference>
<dbReference type="EMBL" id="OU899036">
    <property type="protein sequence ID" value="CAH1733436.1"/>
    <property type="molecule type" value="Genomic_DNA"/>
</dbReference>
<organism evidence="9 10">
    <name type="scientific">Aphis gossypii</name>
    <name type="common">Cotton aphid</name>
    <dbReference type="NCBI Taxonomy" id="80765"/>
    <lineage>
        <taxon>Eukaryota</taxon>
        <taxon>Metazoa</taxon>
        <taxon>Ecdysozoa</taxon>
        <taxon>Arthropoda</taxon>
        <taxon>Hexapoda</taxon>
        <taxon>Insecta</taxon>
        <taxon>Pterygota</taxon>
        <taxon>Neoptera</taxon>
        <taxon>Paraneoptera</taxon>
        <taxon>Hemiptera</taxon>
        <taxon>Sternorrhyncha</taxon>
        <taxon>Aphidomorpha</taxon>
        <taxon>Aphidoidea</taxon>
        <taxon>Aphididae</taxon>
        <taxon>Aphidini</taxon>
        <taxon>Aphis</taxon>
        <taxon>Aphis</taxon>
    </lineage>
</organism>
<keyword evidence="10" id="KW-1185">Reference proteome</keyword>
<evidence type="ECO:0000256" key="7">
    <source>
        <dbReference type="SAM" id="SignalP"/>
    </source>
</evidence>
<comment type="similarity">
    <text evidence="1">Belongs to the peptidase C1 family.</text>
</comment>
<feature type="signal peptide" evidence="7">
    <location>
        <begin position="1"/>
        <end position="20"/>
    </location>
</feature>
<evidence type="ECO:0000256" key="5">
    <source>
        <dbReference type="ARBA" id="ARBA00022807"/>
    </source>
</evidence>
<evidence type="ECO:0000256" key="3">
    <source>
        <dbReference type="ARBA" id="ARBA00022729"/>
    </source>
</evidence>
<dbReference type="InterPro" id="IPR012599">
    <property type="entry name" value="Propeptide_C1A"/>
</dbReference>
<evidence type="ECO:0000256" key="4">
    <source>
        <dbReference type="ARBA" id="ARBA00022801"/>
    </source>
</evidence>
<dbReference type="PANTHER" id="PTHR12411">
    <property type="entry name" value="CYSTEINE PROTEASE FAMILY C1-RELATED"/>
    <property type="match status" value="1"/>
</dbReference>
<dbReference type="InterPro" id="IPR000668">
    <property type="entry name" value="Peptidase_C1A_C"/>
</dbReference>
<dbReference type="InterPro" id="IPR038765">
    <property type="entry name" value="Papain-like_cys_pep_sf"/>
</dbReference>
<evidence type="ECO:0000256" key="1">
    <source>
        <dbReference type="ARBA" id="ARBA00008455"/>
    </source>
</evidence>
<keyword evidence="5" id="KW-0788">Thiol protease</keyword>
<dbReference type="SUPFAM" id="SSF54001">
    <property type="entry name" value="Cysteine proteinases"/>
    <property type="match status" value="1"/>
</dbReference>
<proteinExistence type="inferred from homology"/>
<dbReference type="Gene3D" id="3.90.70.10">
    <property type="entry name" value="Cysteine proteinases"/>
    <property type="match status" value="1"/>
</dbReference>
<dbReference type="AlphaFoldDB" id="A0A9P0NKZ3"/>
<evidence type="ECO:0000256" key="6">
    <source>
        <dbReference type="ARBA" id="ARBA00023157"/>
    </source>
</evidence>
<dbReference type="Proteomes" id="UP001154329">
    <property type="component" value="Chromosome 3"/>
</dbReference>
<dbReference type="PROSITE" id="PS00139">
    <property type="entry name" value="THIOL_PROTEASE_CYS"/>
    <property type="match status" value="1"/>
</dbReference>
<gene>
    <name evidence="9" type="ORF">APHIGO_LOCUS9750</name>
</gene>
<name>A0A9P0NKZ3_APHGO</name>
<dbReference type="Pfam" id="PF00112">
    <property type="entry name" value="Peptidase_C1"/>
    <property type="match status" value="1"/>
</dbReference>
<reference evidence="9" key="2">
    <citation type="submission" date="2022-10" db="EMBL/GenBank/DDBJ databases">
        <authorList>
            <consortium name="ENA_rothamsted_submissions"/>
            <consortium name="culmorum"/>
            <person name="King R."/>
        </authorList>
    </citation>
    <scope>NUCLEOTIDE SEQUENCE</scope>
</reference>
<keyword evidence="6" id="KW-1015">Disulfide bond</keyword>
<evidence type="ECO:0000259" key="8">
    <source>
        <dbReference type="SMART" id="SM00645"/>
    </source>
</evidence>
<keyword evidence="4" id="KW-0378">Hydrolase</keyword>
<sequence length="240" mass="27085">MVRVLMLLYVIIFSMYTTEQTHFLQENFITKINEQATTWKAGANFDPKMAEENFVKLLGSKGVQIPNKLNHKMYKTEDESYENLFGKIPRHFDARKKWRRCSTIGKVRDQGNCGSCWALATSSAFADRLCVATNGDFNQLLSAEEITFCCHSCGFGCRGGYPIKAWERFKDHGLVTGGDYKSGEGCEPYRVPPCPYDEQGNNTCAGVNQRKRITDARECVTEIKSSISTKITDTHVTTTI</sequence>